<evidence type="ECO:0000313" key="2">
    <source>
        <dbReference type="Proteomes" id="UP001056336"/>
    </source>
</evidence>
<evidence type="ECO:0000313" key="1">
    <source>
        <dbReference type="EMBL" id="UQX87876.1"/>
    </source>
</evidence>
<dbReference type="RefSeq" id="WP_249770833.1">
    <property type="nucleotide sequence ID" value="NZ_CP097332.1"/>
</dbReference>
<reference evidence="1" key="2">
    <citation type="submission" date="2022-05" db="EMBL/GenBank/DDBJ databases">
        <authorList>
            <person name="Kim J.-S."/>
            <person name="Lee K."/>
            <person name="Suh M."/>
            <person name="Eom M."/>
            <person name="Kim J.-S."/>
            <person name="Kim D.-S."/>
            <person name="Ko S.-H."/>
            <person name="Shin Y."/>
            <person name="Lee J.-S."/>
        </authorList>
    </citation>
    <scope>NUCLEOTIDE SEQUENCE</scope>
    <source>
        <strain evidence="1">N237</strain>
    </source>
</reference>
<dbReference type="Pfam" id="PF05402">
    <property type="entry name" value="PqqD"/>
    <property type="match status" value="1"/>
</dbReference>
<accession>A0ABY4QY16</accession>
<sequence length="80" mass="8464">MSWTPADDGSVVILDLRSSRYLSLNDSAAALWQALVGGATEPELARSLQASFGVEAAVAEADVAEFLAALRARDLLQEES</sequence>
<name>A0ABY4QY16_9ACTN</name>
<dbReference type="InterPro" id="IPR041881">
    <property type="entry name" value="PqqD_sf"/>
</dbReference>
<keyword evidence="2" id="KW-1185">Reference proteome</keyword>
<gene>
    <name evidence="1" type="ORF">M6D93_16440</name>
</gene>
<dbReference type="EMBL" id="CP097332">
    <property type="protein sequence ID" value="UQX87876.1"/>
    <property type="molecule type" value="Genomic_DNA"/>
</dbReference>
<protein>
    <submittedName>
        <fullName evidence="1">PqqD family protein</fullName>
    </submittedName>
</protein>
<reference evidence="1" key="1">
    <citation type="journal article" date="2018" name="Int. J. Syst. Evol. Microbiol.">
        <title>Jatrophihabitans telluris sp. nov., isolated from sediment soil of lava forest wetlands and the emended description of the genus Jatrophihabitans.</title>
        <authorList>
            <person name="Lee K.C."/>
            <person name="Suh M.K."/>
            <person name="Eom M.K."/>
            <person name="Kim K.K."/>
            <person name="Kim J.S."/>
            <person name="Kim D.S."/>
            <person name="Ko S.H."/>
            <person name="Shin Y.K."/>
            <person name="Lee J.S."/>
        </authorList>
    </citation>
    <scope>NUCLEOTIDE SEQUENCE</scope>
    <source>
        <strain evidence="1">N237</strain>
    </source>
</reference>
<dbReference type="Gene3D" id="1.10.10.1150">
    <property type="entry name" value="Coenzyme PQQ synthesis protein D (PqqD)"/>
    <property type="match status" value="1"/>
</dbReference>
<organism evidence="1 2">
    <name type="scientific">Jatrophihabitans telluris</name>
    <dbReference type="NCBI Taxonomy" id="2038343"/>
    <lineage>
        <taxon>Bacteria</taxon>
        <taxon>Bacillati</taxon>
        <taxon>Actinomycetota</taxon>
        <taxon>Actinomycetes</taxon>
        <taxon>Jatrophihabitantales</taxon>
        <taxon>Jatrophihabitantaceae</taxon>
        <taxon>Jatrophihabitans</taxon>
    </lineage>
</organism>
<proteinExistence type="predicted"/>
<dbReference type="Proteomes" id="UP001056336">
    <property type="component" value="Chromosome"/>
</dbReference>
<dbReference type="InterPro" id="IPR008792">
    <property type="entry name" value="PQQD"/>
</dbReference>